<dbReference type="AlphaFoldDB" id="A0A0E9R197"/>
<reference evidence="1" key="1">
    <citation type="submission" date="2014-11" db="EMBL/GenBank/DDBJ databases">
        <authorList>
            <person name="Amaro Gonzalez C."/>
        </authorList>
    </citation>
    <scope>NUCLEOTIDE SEQUENCE</scope>
</reference>
<sequence>MWASYIIQDNQAIRPQNHWSPLAYFTHSVSGEEPTDKRLTDVCTIEQCKLIFQICCPIIFMLTR</sequence>
<name>A0A0E9R197_ANGAN</name>
<reference evidence="1" key="2">
    <citation type="journal article" date="2015" name="Fish Shellfish Immunol.">
        <title>Early steps in the European eel (Anguilla anguilla)-Vibrio vulnificus interaction in the gills: Role of the RtxA13 toxin.</title>
        <authorList>
            <person name="Callol A."/>
            <person name="Pajuelo D."/>
            <person name="Ebbesson L."/>
            <person name="Teles M."/>
            <person name="MacKenzie S."/>
            <person name="Amaro C."/>
        </authorList>
    </citation>
    <scope>NUCLEOTIDE SEQUENCE</scope>
</reference>
<accession>A0A0E9R197</accession>
<protein>
    <submittedName>
        <fullName evidence="1">Uncharacterized protein</fullName>
    </submittedName>
</protein>
<proteinExistence type="predicted"/>
<evidence type="ECO:0000313" key="1">
    <source>
        <dbReference type="EMBL" id="JAH22879.1"/>
    </source>
</evidence>
<organism evidence="1">
    <name type="scientific">Anguilla anguilla</name>
    <name type="common">European freshwater eel</name>
    <name type="synonym">Muraena anguilla</name>
    <dbReference type="NCBI Taxonomy" id="7936"/>
    <lineage>
        <taxon>Eukaryota</taxon>
        <taxon>Metazoa</taxon>
        <taxon>Chordata</taxon>
        <taxon>Craniata</taxon>
        <taxon>Vertebrata</taxon>
        <taxon>Euteleostomi</taxon>
        <taxon>Actinopterygii</taxon>
        <taxon>Neopterygii</taxon>
        <taxon>Teleostei</taxon>
        <taxon>Anguilliformes</taxon>
        <taxon>Anguillidae</taxon>
        <taxon>Anguilla</taxon>
    </lineage>
</organism>
<dbReference type="EMBL" id="GBXM01085698">
    <property type="protein sequence ID" value="JAH22879.1"/>
    <property type="molecule type" value="Transcribed_RNA"/>
</dbReference>